<sequence>MRLLNVRTRELEEFFEKRIPKYAILSHTWGEDEVTFREFDFVVRPRRTSLKIDGCCAQALKGGFEYVWIDTCCIDKSSSAELSEAVNSMFAWYKRAEICYVYLSDVSSHELDPINEHSDFKKCRWFTRGWTLQELLAPHVPTFYNTSWHPLGFLDKNPKRGLRMRLGYFDLPSYLGRITKIPPEIISGEKNLTTPSIAMRMSWASTRETTRVEDIAYCLLGIFDIAMPMIYGEGRKAFMRL</sequence>
<dbReference type="InParanoid" id="A0A2J6TNE2"/>
<evidence type="ECO:0000259" key="1">
    <source>
        <dbReference type="Pfam" id="PF06985"/>
    </source>
</evidence>
<dbReference type="InterPro" id="IPR010730">
    <property type="entry name" value="HET"/>
</dbReference>
<evidence type="ECO:0000313" key="2">
    <source>
        <dbReference type="EMBL" id="PMD64530.1"/>
    </source>
</evidence>
<dbReference type="GeneID" id="36579712"/>
<proteinExistence type="predicted"/>
<dbReference type="AlphaFoldDB" id="A0A2J6TNE2"/>
<dbReference type="OrthoDB" id="674604at2759"/>
<dbReference type="Proteomes" id="UP000235371">
    <property type="component" value="Unassembled WGS sequence"/>
</dbReference>
<reference evidence="2 3" key="1">
    <citation type="submission" date="2016-04" db="EMBL/GenBank/DDBJ databases">
        <title>A degradative enzymes factory behind the ericoid mycorrhizal symbiosis.</title>
        <authorList>
            <consortium name="DOE Joint Genome Institute"/>
            <person name="Martino E."/>
            <person name="Morin E."/>
            <person name="Grelet G."/>
            <person name="Kuo A."/>
            <person name="Kohler A."/>
            <person name="Daghino S."/>
            <person name="Barry K."/>
            <person name="Choi C."/>
            <person name="Cichocki N."/>
            <person name="Clum A."/>
            <person name="Copeland A."/>
            <person name="Hainaut M."/>
            <person name="Haridas S."/>
            <person name="Labutti K."/>
            <person name="Lindquist E."/>
            <person name="Lipzen A."/>
            <person name="Khouja H.-R."/>
            <person name="Murat C."/>
            <person name="Ohm R."/>
            <person name="Olson A."/>
            <person name="Spatafora J."/>
            <person name="Veneault-Fourrey C."/>
            <person name="Henrissat B."/>
            <person name="Grigoriev I."/>
            <person name="Martin F."/>
            <person name="Perotto S."/>
        </authorList>
    </citation>
    <scope>NUCLEOTIDE SEQUENCE [LARGE SCALE GENOMIC DNA]</scope>
    <source>
        <strain evidence="2 3">E</strain>
    </source>
</reference>
<dbReference type="RefSeq" id="XP_024741434.1">
    <property type="nucleotide sequence ID" value="XM_024871630.1"/>
</dbReference>
<dbReference type="PANTHER" id="PTHR10622">
    <property type="entry name" value="HET DOMAIN-CONTAINING PROTEIN"/>
    <property type="match status" value="1"/>
</dbReference>
<dbReference type="Pfam" id="PF06985">
    <property type="entry name" value="HET"/>
    <property type="match status" value="1"/>
</dbReference>
<dbReference type="EMBL" id="KZ613749">
    <property type="protein sequence ID" value="PMD64530.1"/>
    <property type="molecule type" value="Genomic_DNA"/>
</dbReference>
<accession>A0A2J6TNE2</accession>
<dbReference type="PANTHER" id="PTHR10622:SF10">
    <property type="entry name" value="HET DOMAIN-CONTAINING PROTEIN"/>
    <property type="match status" value="1"/>
</dbReference>
<name>A0A2J6TNE2_9HELO</name>
<keyword evidence="3" id="KW-1185">Reference proteome</keyword>
<gene>
    <name evidence="2" type="ORF">K444DRAFT_287359</name>
</gene>
<evidence type="ECO:0000313" key="3">
    <source>
        <dbReference type="Proteomes" id="UP000235371"/>
    </source>
</evidence>
<protein>
    <submittedName>
        <fullName evidence="2">HET-domain-containing protein</fullName>
    </submittedName>
</protein>
<feature type="domain" description="Heterokaryon incompatibility" evidence="1">
    <location>
        <begin position="22"/>
        <end position="111"/>
    </location>
</feature>
<organism evidence="2 3">
    <name type="scientific">Hyaloscypha bicolor E</name>
    <dbReference type="NCBI Taxonomy" id="1095630"/>
    <lineage>
        <taxon>Eukaryota</taxon>
        <taxon>Fungi</taxon>
        <taxon>Dikarya</taxon>
        <taxon>Ascomycota</taxon>
        <taxon>Pezizomycotina</taxon>
        <taxon>Leotiomycetes</taxon>
        <taxon>Helotiales</taxon>
        <taxon>Hyaloscyphaceae</taxon>
        <taxon>Hyaloscypha</taxon>
        <taxon>Hyaloscypha bicolor</taxon>
    </lineage>
</organism>